<keyword evidence="4" id="KW-0479">Metal-binding</keyword>
<dbReference type="InterPro" id="IPR036388">
    <property type="entry name" value="WH-like_DNA-bd_sf"/>
</dbReference>
<dbReference type="InterPro" id="IPR001650">
    <property type="entry name" value="Helicase_C-like"/>
</dbReference>
<evidence type="ECO:0000256" key="17">
    <source>
        <dbReference type="SAM" id="Coils"/>
    </source>
</evidence>
<comment type="cofactor">
    <cofactor evidence="1">
        <name>Mg(2+)</name>
        <dbReference type="ChEBI" id="CHEBI:18420"/>
    </cofactor>
</comment>
<dbReference type="InterPro" id="IPR011545">
    <property type="entry name" value="DEAD/DEAH_box_helicase_dom"/>
</dbReference>
<comment type="similarity">
    <text evidence="3">Belongs to the helicase family. RecQ subfamily.</text>
</comment>
<evidence type="ECO:0000256" key="1">
    <source>
        <dbReference type="ARBA" id="ARBA00001946"/>
    </source>
</evidence>
<evidence type="ECO:0000256" key="6">
    <source>
        <dbReference type="ARBA" id="ARBA00022763"/>
    </source>
</evidence>
<evidence type="ECO:0000256" key="10">
    <source>
        <dbReference type="ARBA" id="ARBA00022840"/>
    </source>
</evidence>
<dbReference type="PROSITE" id="PS50967">
    <property type="entry name" value="HRDC"/>
    <property type="match status" value="2"/>
</dbReference>
<dbReference type="InterPro" id="IPR029491">
    <property type="entry name" value="Helicase_HTH"/>
</dbReference>
<dbReference type="InterPro" id="IPR010997">
    <property type="entry name" value="HRDC-like_sf"/>
</dbReference>
<sequence>MAIDKLEVLEKYFGYKSFRKGQEKIIDEILNGRDVLAIMPTGGGKSLCYQVPALILDGITIVISPLISLMKDQVDTLNLMGINSAFLNSSLSTYEFNEVINGIVNNKYKIIYVAPERLHSNEFITVITQVKIAQLAIDEAHCVSQWGHDFRVSYKGISTFIDKLIERPIITSFTATASEEVRNDIINLLKLNDPKVFVTGFDRENLRINIVKGVEKRKFVLKYIKNNLKDSGVIYAATRKEVDSLYELLKKNNINVGRYHAGLSNDERIKYQEEFINDDTSVIVATNAFGMGIDKPNIRYVLHYNMPKNIEGYYQEIGRAGRDGEASECIMLFSPADVITQKYLIEVSTEDPIRKNNQYKKLQQMTGLVYINNCYRKYLLEYFGDSYEKECENCSNCLNKGEVKDKTIDAQKVISCIYKMKRSFGVGMIVDVLRGSKNKKLLSLGFDELSTYGIMKNYSSDGLKEFINILIAHGYLDVNEEFGTVTLNNISFKVIKNEVKVLLKDVSIESNKIEINDLFEKLRLLRQEIAKEEKKAPYMIFGDGTLREMSIKYPISKEEILEISGVGEIKYERYGEKFIEVIKEYVIENNIKKEVAADKEENIEIEDDYFEVNTNNELLEKLLNIRQDFSNKLNLPVSMIISKNSLKEISGRYPDTLEKLKDISGVGPKKIESCGQQIIEAVNKYIIEKGINPIWKEKKRKKLIIDGETRSASEIALDKLNMGEDIEEISEDMEISISTILGYITDYIKSTGDSSIKIDVEKYFDKENEGMILEAINKNEIDKIQAIKKSLPDYIKYEAIRAVILKNFILKN</sequence>
<evidence type="ECO:0000256" key="9">
    <source>
        <dbReference type="ARBA" id="ARBA00022833"/>
    </source>
</evidence>
<gene>
    <name evidence="21" type="primary">recQ</name>
    <name evidence="21" type="ORF">H9660_12510</name>
</gene>
<dbReference type="PANTHER" id="PTHR13710">
    <property type="entry name" value="DNA HELICASE RECQ FAMILY MEMBER"/>
    <property type="match status" value="1"/>
</dbReference>
<reference evidence="21 22" key="1">
    <citation type="submission" date="2020-08" db="EMBL/GenBank/DDBJ databases">
        <title>A Genomic Blueprint of the Chicken Gut Microbiome.</title>
        <authorList>
            <person name="Gilroy R."/>
            <person name="Ravi A."/>
            <person name="Getino M."/>
            <person name="Pursley I."/>
            <person name="Horton D.L."/>
            <person name="Alikhan N.-F."/>
            <person name="Baker D."/>
            <person name="Gharbi K."/>
            <person name="Hall N."/>
            <person name="Watson M."/>
            <person name="Adriaenssens E.M."/>
            <person name="Foster-Nyarko E."/>
            <person name="Jarju S."/>
            <person name="Secka A."/>
            <person name="Antonio M."/>
            <person name="Oren A."/>
            <person name="Chaudhuri R."/>
            <person name="La Ragione R.M."/>
            <person name="Hildebrand F."/>
            <person name="Pallen M.J."/>
        </authorList>
    </citation>
    <scope>NUCLEOTIDE SEQUENCE [LARGE SCALE GENOMIC DNA]</scope>
    <source>
        <strain evidence="21 22">Sa3CUN1</strain>
    </source>
</reference>
<evidence type="ECO:0000256" key="4">
    <source>
        <dbReference type="ARBA" id="ARBA00022723"/>
    </source>
</evidence>
<dbReference type="NCBIfam" id="TIGR00614">
    <property type="entry name" value="recQ_fam"/>
    <property type="match status" value="1"/>
</dbReference>
<dbReference type="Gene3D" id="1.10.150.80">
    <property type="entry name" value="HRDC domain"/>
    <property type="match status" value="2"/>
</dbReference>
<evidence type="ECO:0000256" key="5">
    <source>
        <dbReference type="ARBA" id="ARBA00022741"/>
    </source>
</evidence>
<feature type="domain" description="Helicase C-terminal" evidence="20">
    <location>
        <begin position="216"/>
        <end position="368"/>
    </location>
</feature>
<dbReference type="SMART" id="SM00490">
    <property type="entry name" value="HELICc"/>
    <property type="match status" value="1"/>
</dbReference>
<dbReference type="PROSITE" id="PS51194">
    <property type="entry name" value="HELICASE_CTER"/>
    <property type="match status" value="1"/>
</dbReference>
<keyword evidence="7 21" id="KW-0378">Hydrolase</keyword>
<comment type="catalytic activity">
    <reaction evidence="15">
        <text>Couples ATP hydrolysis with the unwinding of duplex DNA by translocating in the 3'-5' direction.</text>
        <dbReference type="EC" id="5.6.2.4"/>
    </reaction>
</comment>
<organism evidence="21 22">
    <name type="scientific">Clostridium gallinarum</name>
    <dbReference type="NCBI Taxonomy" id="2762246"/>
    <lineage>
        <taxon>Bacteria</taxon>
        <taxon>Bacillati</taxon>
        <taxon>Bacillota</taxon>
        <taxon>Clostridia</taxon>
        <taxon>Eubacteriales</taxon>
        <taxon>Clostridiaceae</taxon>
        <taxon>Clostridium</taxon>
    </lineage>
</organism>
<evidence type="ECO:0000256" key="16">
    <source>
        <dbReference type="NCBIfam" id="TIGR01389"/>
    </source>
</evidence>
<dbReference type="Pfam" id="PF09382">
    <property type="entry name" value="RQC"/>
    <property type="match status" value="1"/>
</dbReference>
<dbReference type="GO" id="GO:0016787">
    <property type="term" value="F:hydrolase activity"/>
    <property type="evidence" value="ECO:0007669"/>
    <property type="project" value="UniProtKB-KW"/>
</dbReference>
<evidence type="ECO:0000259" key="18">
    <source>
        <dbReference type="PROSITE" id="PS50967"/>
    </source>
</evidence>
<dbReference type="InterPro" id="IPR002121">
    <property type="entry name" value="HRDC_dom"/>
</dbReference>
<dbReference type="SMART" id="SM00956">
    <property type="entry name" value="RQC"/>
    <property type="match status" value="1"/>
</dbReference>
<keyword evidence="12" id="KW-0233">DNA recombination</keyword>
<keyword evidence="11" id="KW-0238">DNA-binding</keyword>
<evidence type="ECO:0000313" key="21">
    <source>
        <dbReference type="EMBL" id="MBD7915969.1"/>
    </source>
</evidence>
<evidence type="ECO:0000256" key="2">
    <source>
        <dbReference type="ARBA" id="ARBA00001947"/>
    </source>
</evidence>
<dbReference type="InterPro" id="IPR036390">
    <property type="entry name" value="WH_DNA-bd_sf"/>
</dbReference>
<dbReference type="Pfam" id="PF00271">
    <property type="entry name" value="Helicase_C"/>
    <property type="match status" value="1"/>
</dbReference>
<keyword evidence="14" id="KW-0413">Isomerase</keyword>
<evidence type="ECO:0000259" key="20">
    <source>
        <dbReference type="PROSITE" id="PS51194"/>
    </source>
</evidence>
<evidence type="ECO:0000256" key="11">
    <source>
        <dbReference type="ARBA" id="ARBA00023125"/>
    </source>
</evidence>
<dbReference type="Pfam" id="PF16124">
    <property type="entry name" value="RecQ_Zn_bind"/>
    <property type="match status" value="1"/>
</dbReference>
<evidence type="ECO:0000256" key="15">
    <source>
        <dbReference type="ARBA" id="ARBA00034617"/>
    </source>
</evidence>
<dbReference type="Pfam" id="PF00570">
    <property type="entry name" value="HRDC"/>
    <property type="match status" value="2"/>
</dbReference>
<comment type="caution">
    <text evidence="21">The sequence shown here is derived from an EMBL/GenBank/DDBJ whole genome shotgun (WGS) entry which is preliminary data.</text>
</comment>
<dbReference type="PANTHER" id="PTHR13710:SF105">
    <property type="entry name" value="ATP-DEPENDENT DNA HELICASE Q1"/>
    <property type="match status" value="1"/>
</dbReference>
<feature type="domain" description="HRDC" evidence="18">
    <location>
        <begin position="612"/>
        <end position="692"/>
    </location>
</feature>
<evidence type="ECO:0000259" key="19">
    <source>
        <dbReference type="PROSITE" id="PS51192"/>
    </source>
</evidence>
<dbReference type="InterPro" id="IPR027417">
    <property type="entry name" value="P-loop_NTPase"/>
</dbReference>
<dbReference type="SMART" id="SM00341">
    <property type="entry name" value="HRDC"/>
    <property type="match status" value="2"/>
</dbReference>
<name>A0ABR8Q6R1_9CLOT</name>
<dbReference type="SUPFAM" id="SSF52540">
    <property type="entry name" value="P-loop containing nucleoside triphosphate hydrolases"/>
    <property type="match status" value="1"/>
</dbReference>
<dbReference type="InterPro" id="IPR018982">
    <property type="entry name" value="RQC_domain"/>
</dbReference>
<keyword evidence="9" id="KW-0862">Zinc</keyword>
<dbReference type="PROSITE" id="PS51192">
    <property type="entry name" value="HELICASE_ATP_BIND_1"/>
    <property type="match status" value="1"/>
</dbReference>
<protein>
    <recommendedName>
        <fullName evidence="16">DNA helicase RecQ</fullName>
        <ecNumber evidence="16">5.6.2.4</ecNumber>
    </recommendedName>
</protein>
<keyword evidence="13" id="KW-0234">DNA repair</keyword>
<dbReference type="EMBL" id="JACSQZ010000053">
    <property type="protein sequence ID" value="MBD7915969.1"/>
    <property type="molecule type" value="Genomic_DNA"/>
</dbReference>
<evidence type="ECO:0000256" key="13">
    <source>
        <dbReference type="ARBA" id="ARBA00023204"/>
    </source>
</evidence>
<dbReference type="Pfam" id="PF00270">
    <property type="entry name" value="DEAD"/>
    <property type="match status" value="1"/>
</dbReference>
<comment type="cofactor">
    <cofactor evidence="2">
        <name>Zn(2+)</name>
        <dbReference type="ChEBI" id="CHEBI:29105"/>
    </cofactor>
</comment>
<evidence type="ECO:0000313" key="22">
    <source>
        <dbReference type="Proteomes" id="UP000640335"/>
    </source>
</evidence>
<feature type="domain" description="Helicase ATP-binding" evidence="19">
    <location>
        <begin position="26"/>
        <end position="195"/>
    </location>
</feature>
<keyword evidence="10" id="KW-0067">ATP-binding</keyword>
<feature type="coiled-coil region" evidence="17">
    <location>
        <begin position="508"/>
        <end position="535"/>
    </location>
</feature>
<dbReference type="SUPFAM" id="SSF46785">
    <property type="entry name" value="Winged helix' DNA-binding domain"/>
    <property type="match status" value="1"/>
</dbReference>
<feature type="domain" description="HRDC" evidence="18">
    <location>
        <begin position="512"/>
        <end position="592"/>
    </location>
</feature>
<evidence type="ECO:0000256" key="3">
    <source>
        <dbReference type="ARBA" id="ARBA00005446"/>
    </source>
</evidence>
<evidence type="ECO:0000256" key="7">
    <source>
        <dbReference type="ARBA" id="ARBA00022801"/>
    </source>
</evidence>
<dbReference type="Gene3D" id="3.40.50.300">
    <property type="entry name" value="P-loop containing nucleotide triphosphate hydrolases"/>
    <property type="match status" value="2"/>
</dbReference>
<dbReference type="InterPro" id="IPR014001">
    <property type="entry name" value="Helicase_ATP-bd"/>
</dbReference>
<dbReference type="InterPro" id="IPR006293">
    <property type="entry name" value="DNA_helicase_ATP-dep_RecQ_bac"/>
</dbReference>
<dbReference type="SMART" id="SM00487">
    <property type="entry name" value="DEXDc"/>
    <property type="match status" value="1"/>
</dbReference>
<proteinExistence type="inferred from homology"/>
<dbReference type="InterPro" id="IPR032284">
    <property type="entry name" value="RecQ_Zn-bd"/>
</dbReference>
<dbReference type="CDD" id="cd18794">
    <property type="entry name" value="SF2_C_RecQ"/>
    <property type="match status" value="1"/>
</dbReference>
<dbReference type="CDD" id="cd17920">
    <property type="entry name" value="DEXHc_RecQ"/>
    <property type="match status" value="1"/>
</dbReference>
<accession>A0ABR8Q6R1</accession>
<keyword evidence="17" id="KW-0175">Coiled coil</keyword>
<dbReference type="Gene3D" id="1.10.10.10">
    <property type="entry name" value="Winged helix-like DNA-binding domain superfamily/Winged helix DNA-binding domain"/>
    <property type="match status" value="1"/>
</dbReference>
<dbReference type="SUPFAM" id="SSF47819">
    <property type="entry name" value="HRDC-like"/>
    <property type="match status" value="2"/>
</dbReference>
<dbReference type="RefSeq" id="WP_191750719.1">
    <property type="nucleotide sequence ID" value="NZ_JACSQZ010000053.1"/>
</dbReference>
<keyword evidence="8 21" id="KW-0347">Helicase</keyword>
<dbReference type="Pfam" id="PF14493">
    <property type="entry name" value="HTH_40"/>
    <property type="match status" value="1"/>
</dbReference>
<dbReference type="GO" id="GO:0003678">
    <property type="term" value="F:DNA helicase activity"/>
    <property type="evidence" value="ECO:0007669"/>
    <property type="project" value="UniProtKB-EC"/>
</dbReference>
<keyword evidence="6" id="KW-0227">DNA damage</keyword>
<keyword evidence="22" id="KW-1185">Reference proteome</keyword>
<keyword evidence="5" id="KW-0547">Nucleotide-binding</keyword>
<evidence type="ECO:0000256" key="14">
    <source>
        <dbReference type="ARBA" id="ARBA00023235"/>
    </source>
</evidence>
<evidence type="ECO:0000256" key="8">
    <source>
        <dbReference type="ARBA" id="ARBA00022806"/>
    </source>
</evidence>
<dbReference type="InterPro" id="IPR044876">
    <property type="entry name" value="HRDC_dom_sf"/>
</dbReference>
<dbReference type="InterPro" id="IPR004589">
    <property type="entry name" value="DNA_helicase_ATP-dep_RecQ"/>
</dbReference>
<dbReference type="NCBIfam" id="TIGR01389">
    <property type="entry name" value="recQ"/>
    <property type="match status" value="1"/>
</dbReference>
<dbReference type="EC" id="5.6.2.4" evidence="16"/>
<evidence type="ECO:0000256" key="12">
    <source>
        <dbReference type="ARBA" id="ARBA00023172"/>
    </source>
</evidence>
<dbReference type="Proteomes" id="UP000640335">
    <property type="component" value="Unassembled WGS sequence"/>
</dbReference>